<reference evidence="4 5" key="1">
    <citation type="journal article" date="2016" name="Nat. Commun.">
        <title>Thousands of microbial genomes shed light on interconnected biogeochemical processes in an aquifer system.</title>
        <authorList>
            <person name="Anantharaman K."/>
            <person name="Brown C.T."/>
            <person name="Hug L.A."/>
            <person name="Sharon I."/>
            <person name="Castelle C.J."/>
            <person name="Probst A.J."/>
            <person name="Thomas B.C."/>
            <person name="Singh A."/>
            <person name="Wilkins M.J."/>
            <person name="Karaoz U."/>
            <person name="Brodie E.L."/>
            <person name="Williams K.H."/>
            <person name="Hubbard S.S."/>
            <person name="Banfield J.F."/>
        </authorList>
    </citation>
    <scope>NUCLEOTIDE SEQUENCE [LARGE SCALE GENOMIC DNA]</scope>
</reference>
<proteinExistence type="predicted"/>
<name>A0A1G2EXD5_9BACT</name>
<sequence length="156" mass="18148">MKKIRAVAVVINGGKVLIMHRIKNGKEYYNFPGGGVEKGETVEQAVLREVKEETSLEIKIEKPLYHHIYDNGGEQFFYLCRYVSGEPKLDEGNELRDMQKGGANYYEPVWYEIGKISQLLFYPLEIKDWFLKDVKSDFKNTPREAKIKISDLRQLV</sequence>
<evidence type="ECO:0000313" key="5">
    <source>
        <dbReference type="Proteomes" id="UP000177486"/>
    </source>
</evidence>
<evidence type="ECO:0000256" key="2">
    <source>
        <dbReference type="ARBA" id="ARBA00022801"/>
    </source>
</evidence>
<dbReference type="Pfam" id="PF00293">
    <property type="entry name" value="NUDIX"/>
    <property type="match status" value="1"/>
</dbReference>
<dbReference type="SUPFAM" id="SSF55811">
    <property type="entry name" value="Nudix"/>
    <property type="match status" value="1"/>
</dbReference>
<dbReference type="AlphaFoldDB" id="A0A1G2EXD5"/>
<dbReference type="InterPro" id="IPR000086">
    <property type="entry name" value="NUDIX_hydrolase_dom"/>
</dbReference>
<dbReference type="InterPro" id="IPR020476">
    <property type="entry name" value="Nudix_hydrolase"/>
</dbReference>
<dbReference type="Gene3D" id="3.90.79.10">
    <property type="entry name" value="Nucleoside Triphosphate Pyrophosphohydrolase"/>
    <property type="match status" value="1"/>
</dbReference>
<evidence type="ECO:0000259" key="3">
    <source>
        <dbReference type="PROSITE" id="PS51462"/>
    </source>
</evidence>
<comment type="cofactor">
    <cofactor evidence="1">
        <name>Mg(2+)</name>
        <dbReference type="ChEBI" id="CHEBI:18420"/>
    </cofactor>
</comment>
<dbReference type="PANTHER" id="PTHR43046">
    <property type="entry name" value="GDP-MANNOSE MANNOSYL HYDROLASE"/>
    <property type="match status" value="1"/>
</dbReference>
<dbReference type="Proteomes" id="UP000177486">
    <property type="component" value="Unassembled WGS sequence"/>
</dbReference>
<dbReference type="InterPro" id="IPR015797">
    <property type="entry name" value="NUDIX_hydrolase-like_dom_sf"/>
</dbReference>
<dbReference type="PROSITE" id="PS51462">
    <property type="entry name" value="NUDIX"/>
    <property type="match status" value="1"/>
</dbReference>
<keyword evidence="2" id="KW-0378">Hydrolase</keyword>
<comment type="caution">
    <text evidence="4">The sequence shown here is derived from an EMBL/GenBank/DDBJ whole genome shotgun (WGS) entry which is preliminary data.</text>
</comment>
<dbReference type="GO" id="GO:0016787">
    <property type="term" value="F:hydrolase activity"/>
    <property type="evidence" value="ECO:0007669"/>
    <property type="project" value="UniProtKB-KW"/>
</dbReference>
<feature type="domain" description="Nudix hydrolase" evidence="3">
    <location>
        <begin position="1"/>
        <end position="122"/>
    </location>
</feature>
<dbReference type="EMBL" id="MHMQ01000031">
    <property type="protein sequence ID" value="OGZ29928.1"/>
    <property type="molecule type" value="Genomic_DNA"/>
</dbReference>
<gene>
    <name evidence="4" type="ORF">A2931_00985</name>
</gene>
<dbReference type="PRINTS" id="PR00502">
    <property type="entry name" value="NUDIXFAMILY"/>
</dbReference>
<protein>
    <recommendedName>
        <fullName evidence="3">Nudix hydrolase domain-containing protein</fullName>
    </recommendedName>
</protein>
<evidence type="ECO:0000256" key="1">
    <source>
        <dbReference type="ARBA" id="ARBA00001946"/>
    </source>
</evidence>
<accession>A0A1G2EXD5</accession>
<dbReference type="PANTHER" id="PTHR43046:SF14">
    <property type="entry name" value="MUTT_NUDIX FAMILY PROTEIN"/>
    <property type="match status" value="1"/>
</dbReference>
<evidence type="ECO:0000313" key="4">
    <source>
        <dbReference type="EMBL" id="OGZ29928.1"/>
    </source>
</evidence>
<organism evidence="4 5">
    <name type="scientific">Candidatus Niyogibacteria bacterium RIFCSPLOWO2_01_FULL_45_48</name>
    <dbReference type="NCBI Taxonomy" id="1801724"/>
    <lineage>
        <taxon>Bacteria</taxon>
        <taxon>Candidatus Niyogiibacteriota</taxon>
    </lineage>
</organism>